<name>A0A8J4T4Q7_CLAMG</name>
<feature type="non-terminal residue" evidence="1">
    <location>
        <position position="60"/>
    </location>
</feature>
<comment type="caution">
    <text evidence="1">The sequence shown here is derived from an EMBL/GenBank/DDBJ whole genome shotgun (WGS) entry which is preliminary data.</text>
</comment>
<gene>
    <name evidence="1" type="ORF">DAT39_021766</name>
</gene>
<proteinExistence type="predicted"/>
<accession>A0A8J4T4Q7</accession>
<dbReference type="EMBL" id="QNUK01000968">
    <property type="protein sequence ID" value="KAF5888531.1"/>
    <property type="molecule type" value="Genomic_DNA"/>
</dbReference>
<dbReference type="AlphaFoldDB" id="A0A8J4T4Q7"/>
<reference evidence="1" key="1">
    <citation type="submission" date="2020-07" db="EMBL/GenBank/DDBJ databases">
        <title>Clarias magur genome sequencing, assembly and annotation.</title>
        <authorList>
            <person name="Kushwaha B."/>
            <person name="Kumar R."/>
            <person name="Das P."/>
            <person name="Joshi C.G."/>
            <person name="Kumar D."/>
            <person name="Nagpure N.S."/>
            <person name="Pandey M."/>
            <person name="Agarwal S."/>
            <person name="Srivastava S."/>
            <person name="Singh M."/>
            <person name="Sahoo L."/>
            <person name="Jayasankar P."/>
            <person name="Meher P.K."/>
            <person name="Koringa P.G."/>
            <person name="Iquebal M.A."/>
            <person name="Das S.P."/>
            <person name="Bit A."/>
            <person name="Patnaik S."/>
            <person name="Patel N."/>
            <person name="Shah T.M."/>
            <person name="Hinsu A."/>
            <person name="Jena J.K."/>
        </authorList>
    </citation>
    <scope>NUCLEOTIDE SEQUENCE</scope>
    <source>
        <strain evidence="1">CIFAMagur01</strain>
        <tissue evidence="1">Testis</tissue>
    </source>
</reference>
<dbReference type="Proteomes" id="UP000727407">
    <property type="component" value="Unassembled WGS sequence"/>
</dbReference>
<organism evidence="1 2">
    <name type="scientific">Clarias magur</name>
    <name type="common">Asian catfish</name>
    <name type="synonym">Macropteronotus magur</name>
    <dbReference type="NCBI Taxonomy" id="1594786"/>
    <lineage>
        <taxon>Eukaryota</taxon>
        <taxon>Metazoa</taxon>
        <taxon>Chordata</taxon>
        <taxon>Craniata</taxon>
        <taxon>Vertebrata</taxon>
        <taxon>Euteleostomi</taxon>
        <taxon>Actinopterygii</taxon>
        <taxon>Neopterygii</taxon>
        <taxon>Teleostei</taxon>
        <taxon>Ostariophysi</taxon>
        <taxon>Siluriformes</taxon>
        <taxon>Clariidae</taxon>
        <taxon>Clarias</taxon>
    </lineage>
</organism>
<dbReference type="OrthoDB" id="7788762at2759"/>
<sequence>MRSEIPTKSVVRSDLFTENVGRSDLPAKRLALSGFVLVVTSEGTIFYVSHTIQDYLGFHQ</sequence>
<keyword evidence="1" id="KW-0675">Receptor</keyword>
<keyword evidence="2" id="KW-1185">Reference proteome</keyword>
<protein>
    <submittedName>
        <fullName evidence="1">Aryl hydrocarbon receptor-like</fullName>
    </submittedName>
</protein>
<dbReference type="Gene3D" id="3.30.450.20">
    <property type="entry name" value="PAS domain"/>
    <property type="match status" value="1"/>
</dbReference>
<evidence type="ECO:0000313" key="2">
    <source>
        <dbReference type="Proteomes" id="UP000727407"/>
    </source>
</evidence>
<evidence type="ECO:0000313" key="1">
    <source>
        <dbReference type="EMBL" id="KAF5888531.1"/>
    </source>
</evidence>